<dbReference type="EMBL" id="CP123527">
    <property type="protein sequence ID" value="WGM08515.1"/>
    <property type="molecule type" value="Genomic_DNA"/>
</dbReference>
<gene>
    <name evidence="3" type="ORF">QE258_24215</name>
</gene>
<feature type="domain" description="Initiator Rep protein WH1" evidence="2">
    <location>
        <begin position="4"/>
        <end position="156"/>
    </location>
</feature>
<evidence type="ECO:0000259" key="2">
    <source>
        <dbReference type="Pfam" id="PF01051"/>
    </source>
</evidence>
<geneLocation type="plasmid" evidence="3 4">
    <name>paNv_CAN4</name>
</geneLocation>
<evidence type="ECO:0000313" key="4">
    <source>
        <dbReference type="Proteomes" id="UP001177592"/>
    </source>
</evidence>
<dbReference type="Gene3D" id="1.10.10.10">
    <property type="entry name" value="Winged helix-like DNA-binding domain superfamily/Winged helix DNA-binding domain"/>
    <property type="match status" value="1"/>
</dbReference>
<keyword evidence="3" id="KW-0614">Plasmid</keyword>
<name>A0ABY8NVT9_9GAMM</name>
<accession>A0ABY8NVT9</accession>
<dbReference type="InterPro" id="IPR036390">
    <property type="entry name" value="WH_DNA-bd_sf"/>
</dbReference>
<dbReference type="Proteomes" id="UP001177592">
    <property type="component" value="Plasmid paNv_CAN4"/>
</dbReference>
<dbReference type="InterPro" id="IPR000525">
    <property type="entry name" value="Initiator_Rep_WH1"/>
</dbReference>
<dbReference type="InterPro" id="IPR036388">
    <property type="entry name" value="WH-like_DNA-bd_sf"/>
</dbReference>
<reference evidence="3" key="1">
    <citation type="submission" date="2023-04" db="EMBL/GenBank/DDBJ databases">
        <title>Genome dynamics across the evolutionary transition to endosymbiosis.</title>
        <authorList>
            <person name="Siozios S."/>
            <person name="Nadal-Jimenez P."/>
            <person name="Azagi T."/>
            <person name="Sprong H."/>
            <person name="Frost C.L."/>
            <person name="Parratt S.R."/>
            <person name="Taylor G."/>
            <person name="Brettell L."/>
            <person name="Lew K.C."/>
            <person name="Croft L."/>
            <person name="King K.C."/>
            <person name="Brockhurst M.A."/>
            <person name="Hypsa V."/>
            <person name="Novakova E."/>
            <person name="Darby A.C."/>
            <person name="Hurst G.D.D."/>
        </authorList>
    </citation>
    <scope>NUCLEOTIDE SEQUENCE</scope>
    <source>
        <strain evidence="3">ANv_CAN</strain>
        <plasmid evidence="3">paNv_CAN4</plasmid>
    </source>
</reference>
<dbReference type="SUPFAM" id="SSF46785">
    <property type="entry name" value="Winged helix' DNA-binding domain"/>
    <property type="match status" value="2"/>
</dbReference>
<evidence type="ECO:0000256" key="1">
    <source>
        <dbReference type="ARBA" id="ARBA00038283"/>
    </source>
</evidence>
<comment type="similarity">
    <text evidence="1">Belongs to the initiator RepB protein family.</text>
</comment>
<dbReference type="Pfam" id="PF01051">
    <property type="entry name" value="Rep3_N"/>
    <property type="match status" value="1"/>
</dbReference>
<keyword evidence="4" id="KW-1185">Reference proteome</keyword>
<proteinExistence type="inferred from homology"/>
<organism evidence="3 4">
    <name type="scientific">Arsenophonus nasoniae</name>
    <name type="common">son-killer infecting Nasonia vitripennis</name>
    <dbReference type="NCBI Taxonomy" id="638"/>
    <lineage>
        <taxon>Bacteria</taxon>
        <taxon>Pseudomonadati</taxon>
        <taxon>Pseudomonadota</taxon>
        <taxon>Gammaproteobacteria</taxon>
        <taxon>Enterobacterales</taxon>
        <taxon>Morganellaceae</taxon>
        <taxon>Arsenophonus</taxon>
    </lineage>
</organism>
<evidence type="ECO:0000313" key="3">
    <source>
        <dbReference type="EMBL" id="WGM08515.1"/>
    </source>
</evidence>
<sequence length="310" mass="35811">MGTKVKKSHHFIASRMSLSPREQDLLSLIFVGLKREADKIKFGNEDANAMSKRFKFSTGELIEFFNLSRQALYITLDEATKHLISRFVEIKNTQMEYFERISFCSYAEFRNGVLTLDVGDEAIKYMLDYSKGFAEVDLKLLLSLRGGYEKRILELVSRFKINGYTTTLGEFCKMVGSDYRKFNKFNDFKKTVIQRPILNIVKKSDGIWEFDSDLPSGFSIQRIGRKYTDTDKIIIKLKYKVSDKKETNNINKEEQDSKLVEFIDYLASKIDKGEASKAEALAFISIMKEGDNNYTNSFMMKAKKIAKIEV</sequence>
<dbReference type="RefSeq" id="WP_162143448.1">
    <property type="nucleotide sequence ID" value="NZ_CP123527.1"/>
</dbReference>
<protein>
    <submittedName>
        <fullName evidence="3">Replication initiation protein</fullName>
    </submittedName>
</protein>